<evidence type="ECO:0000256" key="2">
    <source>
        <dbReference type="ARBA" id="ARBA00023033"/>
    </source>
</evidence>
<accession>A0A542DE61</accession>
<dbReference type="PANTHER" id="PTHR13789:SF309">
    <property type="entry name" value="PUTATIVE (AFU_ORTHOLOGUE AFUA_6G14510)-RELATED"/>
    <property type="match status" value="1"/>
</dbReference>
<dbReference type="Pfam" id="PF01494">
    <property type="entry name" value="FAD_binding_3"/>
    <property type="match status" value="1"/>
</dbReference>
<dbReference type="Gene3D" id="3.50.50.60">
    <property type="entry name" value="FAD/NAD(P)-binding domain"/>
    <property type="match status" value="1"/>
</dbReference>
<dbReference type="InterPro" id="IPR050493">
    <property type="entry name" value="FAD-dep_Monooxygenase_BioMet"/>
</dbReference>
<evidence type="ECO:0000313" key="5">
    <source>
        <dbReference type="Proteomes" id="UP000320876"/>
    </source>
</evidence>
<reference evidence="4 5" key="1">
    <citation type="submission" date="2019-06" db="EMBL/GenBank/DDBJ databases">
        <title>Sequencing the genomes of 1000 actinobacteria strains.</title>
        <authorList>
            <person name="Klenk H.-P."/>
        </authorList>
    </citation>
    <scope>NUCLEOTIDE SEQUENCE [LARGE SCALE GENOMIC DNA]</scope>
    <source>
        <strain evidence="4 5">DSM 45679</strain>
    </source>
</reference>
<dbReference type="Proteomes" id="UP000320876">
    <property type="component" value="Unassembled WGS sequence"/>
</dbReference>
<keyword evidence="2" id="KW-0503">Monooxygenase</keyword>
<dbReference type="PANTHER" id="PTHR13789">
    <property type="entry name" value="MONOOXYGENASE"/>
    <property type="match status" value="1"/>
</dbReference>
<name>A0A542DE61_AMYCI</name>
<proteinExistence type="predicted"/>
<dbReference type="GO" id="GO:0071949">
    <property type="term" value="F:FAD binding"/>
    <property type="evidence" value="ECO:0007669"/>
    <property type="project" value="InterPro"/>
</dbReference>
<keyword evidence="5" id="KW-1185">Reference proteome</keyword>
<dbReference type="InterPro" id="IPR036188">
    <property type="entry name" value="FAD/NAD-bd_sf"/>
</dbReference>
<sequence length="371" mass="40569">MIRHAIVAGGGIAGHSAALALLQAGIAVTVLEARPDDNDLGSFLRLNPNGLDALNAIDVLDPVVDASFPIRHVDRRALDGQVLVHRPLTDPLPGRNLGARFITWANLARVLRDESTRRGATVRHRAPVLGAEATRNSVHALLADDDPIEGDVLIGADGTRSTIRTVIDPAAPAPDYCGSRTIYGHTPRPPTHTPPAPAQLRSYGGPKAWLAHIDDPDTGHTYWFTNIKTSELLPDPGPTTEDWRIELLQRWNDDDIPAGIIKMATRIRASDDRALHHLPRWHTDRLVVIGDAAHAAPPSTEQGGSMAIEDAAVLGRCLRDLPLHLALARFEQERRERVETIIAIATGHHTTTTGPEWSYHHHIEWTQRIVP</sequence>
<dbReference type="SUPFAM" id="SSF51905">
    <property type="entry name" value="FAD/NAD(P)-binding domain"/>
    <property type="match status" value="1"/>
</dbReference>
<protein>
    <submittedName>
        <fullName evidence="4">2-polyprenyl-6-methoxyphenol hydroxylase-like FAD-dependent oxidoreductase</fullName>
    </submittedName>
</protein>
<dbReference type="GO" id="GO:0004497">
    <property type="term" value="F:monooxygenase activity"/>
    <property type="evidence" value="ECO:0007669"/>
    <property type="project" value="UniProtKB-KW"/>
</dbReference>
<keyword evidence="1" id="KW-0560">Oxidoreductase</keyword>
<gene>
    <name evidence="4" type="ORF">FB471_1003</name>
</gene>
<feature type="domain" description="FAD-binding" evidence="3">
    <location>
        <begin position="5"/>
        <end position="320"/>
    </location>
</feature>
<dbReference type="EMBL" id="VFML01000001">
    <property type="protein sequence ID" value="TQJ01326.1"/>
    <property type="molecule type" value="Genomic_DNA"/>
</dbReference>
<evidence type="ECO:0000256" key="1">
    <source>
        <dbReference type="ARBA" id="ARBA00023002"/>
    </source>
</evidence>
<dbReference type="AlphaFoldDB" id="A0A542DE61"/>
<dbReference type="InterPro" id="IPR002938">
    <property type="entry name" value="FAD-bd"/>
</dbReference>
<evidence type="ECO:0000259" key="3">
    <source>
        <dbReference type="Pfam" id="PF01494"/>
    </source>
</evidence>
<dbReference type="PRINTS" id="PR00420">
    <property type="entry name" value="RNGMNOXGNASE"/>
</dbReference>
<organism evidence="4 5">
    <name type="scientific">Amycolatopsis cihanbeyliensis</name>
    <dbReference type="NCBI Taxonomy" id="1128664"/>
    <lineage>
        <taxon>Bacteria</taxon>
        <taxon>Bacillati</taxon>
        <taxon>Actinomycetota</taxon>
        <taxon>Actinomycetes</taxon>
        <taxon>Pseudonocardiales</taxon>
        <taxon>Pseudonocardiaceae</taxon>
        <taxon>Amycolatopsis</taxon>
    </lineage>
</organism>
<comment type="caution">
    <text evidence="4">The sequence shown here is derived from an EMBL/GenBank/DDBJ whole genome shotgun (WGS) entry which is preliminary data.</text>
</comment>
<evidence type="ECO:0000313" key="4">
    <source>
        <dbReference type="EMBL" id="TQJ01326.1"/>
    </source>
</evidence>